<keyword evidence="3" id="KW-1185">Reference proteome</keyword>
<dbReference type="InterPro" id="IPR027417">
    <property type="entry name" value="P-loop_NTPase"/>
</dbReference>
<comment type="caution">
    <text evidence="2">The sequence shown here is derived from an EMBL/GenBank/DDBJ whole genome shotgun (WGS) entry which is preliminary data.</text>
</comment>
<keyword evidence="2" id="KW-0547">Nucleotide-binding</keyword>
<accession>A0ABQ5K2I6</accession>
<evidence type="ECO:0000256" key="1">
    <source>
        <dbReference type="ARBA" id="ARBA00022448"/>
    </source>
</evidence>
<evidence type="ECO:0000313" key="3">
    <source>
        <dbReference type="Proteomes" id="UP001057375"/>
    </source>
</evidence>
<dbReference type="Gene3D" id="3.40.50.300">
    <property type="entry name" value="P-loop containing nucleotide triphosphate hydrolases"/>
    <property type="match status" value="1"/>
</dbReference>
<evidence type="ECO:0000313" key="2">
    <source>
        <dbReference type="EMBL" id="GKT26300.1"/>
    </source>
</evidence>
<proteinExistence type="predicted"/>
<dbReference type="EMBL" id="BQXS01007207">
    <property type="protein sequence ID" value="GKT26300.1"/>
    <property type="molecule type" value="Genomic_DNA"/>
</dbReference>
<gene>
    <name evidence="2" type="ORF">ADUPG1_004692</name>
</gene>
<dbReference type="Proteomes" id="UP001057375">
    <property type="component" value="Unassembled WGS sequence"/>
</dbReference>
<dbReference type="InterPro" id="IPR050093">
    <property type="entry name" value="ABC_SmlMolc_Importer"/>
</dbReference>
<name>A0ABQ5K2I6_9EUKA</name>
<keyword evidence="2" id="KW-0067">ATP-binding</keyword>
<protein>
    <submittedName>
        <fullName evidence="2">ABC transporter ATP-binding protein</fullName>
    </submittedName>
</protein>
<dbReference type="GO" id="GO:0005524">
    <property type="term" value="F:ATP binding"/>
    <property type="evidence" value="ECO:0007669"/>
    <property type="project" value="UniProtKB-KW"/>
</dbReference>
<dbReference type="PANTHER" id="PTHR42781">
    <property type="entry name" value="SPERMIDINE/PUTRESCINE IMPORT ATP-BINDING PROTEIN POTA"/>
    <property type="match status" value="1"/>
</dbReference>
<keyword evidence="1" id="KW-0813">Transport</keyword>
<dbReference type="SUPFAM" id="SSF52540">
    <property type="entry name" value="P-loop containing nucleoside triphosphate hydrolases"/>
    <property type="match status" value="1"/>
</dbReference>
<reference evidence="2" key="1">
    <citation type="submission" date="2022-03" db="EMBL/GenBank/DDBJ databases">
        <title>Draft genome sequence of Aduncisulcus paluster, a free-living microaerophilic Fornicata.</title>
        <authorList>
            <person name="Yuyama I."/>
            <person name="Kume K."/>
            <person name="Tamura T."/>
            <person name="Inagaki Y."/>
            <person name="Hashimoto T."/>
        </authorList>
    </citation>
    <scope>NUCLEOTIDE SEQUENCE</scope>
    <source>
        <strain evidence="2">NY0171</strain>
    </source>
</reference>
<dbReference type="PANTHER" id="PTHR42781:SF4">
    <property type="entry name" value="SPERMIDINE_PUTRESCINE IMPORT ATP-BINDING PROTEIN POTA"/>
    <property type="match status" value="1"/>
</dbReference>
<sequence length="92" mass="10107">MLCSPELMLMDEPFASLDAITRVQLQDMIKAIQASYELTIIFVTHDIGEALKLSNKLLVVGRDGSCQTIDGPALSMLTESDITKMFGKSKDI</sequence>
<organism evidence="2 3">
    <name type="scientific">Aduncisulcus paluster</name>
    <dbReference type="NCBI Taxonomy" id="2918883"/>
    <lineage>
        <taxon>Eukaryota</taxon>
        <taxon>Metamonada</taxon>
        <taxon>Carpediemonas-like organisms</taxon>
        <taxon>Aduncisulcus</taxon>
    </lineage>
</organism>